<accession>A0A6J5LD88</accession>
<gene>
    <name evidence="2" type="ORF">UFOVP132_108</name>
</gene>
<dbReference type="Gene3D" id="2.40.50.260">
    <property type="entry name" value="Nucleic acid-binding protein domain"/>
    <property type="match status" value="1"/>
</dbReference>
<sequence length="101" mass="10992">MTKQSKGMHFFVADVRNIQDPNEGGKVQICVHGQHNIGPKPIPDKDLPWAHCLMNNSPSINGIGDSVAYVAGSTVVGFWLDGDRKQIPYIIGSTHRGAQPK</sequence>
<protein>
    <submittedName>
        <fullName evidence="2">Protein Gp5, N-terminal OB-fold domain containing protein</fullName>
    </submittedName>
</protein>
<feature type="domain" description="Protein Gp5 N-terminal OB-fold" evidence="1">
    <location>
        <begin position="41"/>
        <end position="93"/>
    </location>
</feature>
<dbReference type="EMBL" id="LR796247">
    <property type="protein sequence ID" value="CAB4131482.1"/>
    <property type="molecule type" value="Genomic_DNA"/>
</dbReference>
<proteinExistence type="predicted"/>
<evidence type="ECO:0000259" key="1">
    <source>
        <dbReference type="Pfam" id="PF06714"/>
    </source>
</evidence>
<name>A0A6J5LD88_9CAUD</name>
<dbReference type="SUPFAM" id="SSF69255">
    <property type="entry name" value="gp5 N-terminal domain-like"/>
    <property type="match status" value="1"/>
</dbReference>
<evidence type="ECO:0000313" key="2">
    <source>
        <dbReference type="EMBL" id="CAB4131482.1"/>
    </source>
</evidence>
<organism evidence="2">
    <name type="scientific">uncultured Caudovirales phage</name>
    <dbReference type="NCBI Taxonomy" id="2100421"/>
    <lineage>
        <taxon>Viruses</taxon>
        <taxon>Duplodnaviria</taxon>
        <taxon>Heunggongvirae</taxon>
        <taxon>Uroviricota</taxon>
        <taxon>Caudoviricetes</taxon>
        <taxon>Peduoviridae</taxon>
        <taxon>Maltschvirus</taxon>
        <taxon>Maltschvirus maltsch</taxon>
    </lineage>
</organism>
<dbReference type="Pfam" id="PF06714">
    <property type="entry name" value="Gp5_OB"/>
    <property type="match status" value="1"/>
</dbReference>
<dbReference type="InterPro" id="IPR009590">
    <property type="entry name" value="Gp5_OB_N"/>
</dbReference>
<reference evidence="2" key="1">
    <citation type="submission" date="2020-04" db="EMBL/GenBank/DDBJ databases">
        <authorList>
            <person name="Chiriac C."/>
            <person name="Salcher M."/>
            <person name="Ghai R."/>
            <person name="Kavagutti S V."/>
        </authorList>
    </citation>
    <scope>NUCLEOTIDE SEQUENCE</scope>
</reference>